<protein>
    <recommendedName>
        <fullName evidence="5">Transmembrane protein</fullName>
    </recommendedName>
</protein>
<feature type="compositionally biased region" description="Polar residues" evidence="1">
    <location>
        <begin position="162"/>
        <end position="177"/>
    </location>
</feature>
<dbReference type="EMBL" id="BMHL01000001">
    <property type="protein sequence ID" value="GGC24482.1"/>
    <property type="molecule type" value="Genomic_DNA"/>
</dbReference>
<proteinExistence type="predicted"/>
<evidence type="ECO:0008006" key="5">
    <source>
        <dbReference type="Google" id="ProtNLM"/>
    </source>
</evidence>
<keyword evidence="2" id="KW-1133">Transmembrane helix</keyword>
<comment type="caution">
    <text evidence="3">The sequence shown here is derived from an EMBL/GenBank/DDBJ whole genome shotgun (WGS) entry which is preliminary data.</text>
</comment>
<feature type="region of interest" description="Disordered" evidence="1">
    <location>
        <begin position="162"/>
        <end position="183"/>
    </location>
</feature>
<accession>A0ABQ1LHN0</accession>
<evidence type="ECO:0000256" key="2">
    <source>
        <dbReference type="SAM" id="Phobius"/>
    </source>
</evidence>
<keyword evidence="2" id="KW-0812">Transmembrane</keyword>
<dbReference type="Proteomes" id="UP000602004">
    <property type="component" value="Unassembled WGS sequence"/>
</dbReference>
<name>A0ABQ1LHN0_9BURK</name>
<feature type="transmembrane region" description="Helical" evidence="2">
    <location>
        <begin position="90"/>
        <end position="111"/>
    </location>
</feature>
<keyword evidence="2" id="KW-0472">Membrane</keyword>
<evidence type="ECO:0000313" key="4">
    <source>
        <dbReference type="Proteomes" id="UP000602004"/>
    </source>
</evidence>
<gene>
    <name evidence="3" type="ORF">GCM10011400_08570</name>
</gene>
<organism evidence="3 4">
    <name type="scientific">Paraburkholderia caffeinilytica</name>
    <dbReference type="NCBI Taxonomy" id="1761016"/>
    <lineage>
        <taxon>Bacteria</taxon>
        <taxon>Pseudomonadati</taxon>
        <taxon>Pseudomonadota</taxon>
        <taxon>Betaproteobacteria</taxon>
        <taxon>Burkholderiales</taxon>
        <taxon>Burkholderiaceae</taxon>
        <taxon>Paraburkholderia</taxon>
    </lineage>
</organism>
<sequence length="183" mass="20992">MFLHPAVSEGTKPLEDFIKLGIFEDPAKLLNNQVLSRYFRWLIAYMQCTCLEGQPTLRDRLMVSVLRLFRQRSVNGRLRRTRISKYSGNVIRWVLTVGFSGTLFSVIQWFFAPPTDVRILAEPPRTQAQRTDLVNLTRDNATHLETMERTLEVICARLNASASHQPPPLQTSKQNGTPHEATR</sequence>
<evidence type="ECO:0000256" key="1">
    <source>
        <dbReference type="SAM" id="MobiDB-lite"/>
    </source>
</evidence>
<reference evidence="4" key="1">
    <citation type="journal article" date="2019" name="Int. J. Syst. Evol. Microbiol.">
        <title>The Global Catalogue of Microorganisms (GCM) 10K type strain sequencing project: providing services to taxonomists for standard genome sequencing and annotation.</title>
        <authorList>
            <consortium name="The Broad Institute Genomics Platform"/>
            <consortium name="The Broad Institute Genome Sequencing Center for Infectious Disease"/>
            <person name="Wu L."/>
            <person name="Ma J."/>
        </authorList>
    </citation>
    <scope>NUCLEOTIDE SEQUENCE [LARGE SCALE GENOMIC DNA]</scope>
    <source>
        <strain evidence="4">CGMCC 1.15103</strain>
    </source>
</reference>
<keyword evidence="4" id="KW-1185">Reference proteome</keyword>
<evidence type="ECO:0000313" key="3">
    <source>
        <dbReference type="EMBL" id="GGC24482.1"/>
    </source>
</evidence>